<evidence type="ECO:0000313" key="1">
    <source>
        <dbReference type="EMBL" id="GFY20894.1"/>
    </source>
</evidence>
<proteinExistence type="predicted"/>
<evidence type="ECO:0000313" key="2">
    <source>
        <dbReference type="Proteomes" id="UP000887159"/>
    </source>
</evidence>
<dbReference type="AlphaFoldDB" id="A0A8X6SVQ2"/>
<dbReference type="EMBL" id="BMAU01021356">
    <property type="protein sequence ID" value="GFY20894.1"/>
    <property type="molecule type" value="Genomic_DNA"/>
</dbReference>
<sequence length="117" mass="13929">MLGVGGRNSVSSQSIKVTKFIQNYRVRAAFPNEVDKSFKIKNRENEEALKCLNFQNWWRNQKVTDPIVRWPLWVPSVNHCRRETTIMILLFHQELRQKLIEETSDFSISHAFLWKSH</sequence>
<dbReference type="Proteomes" id="UP000887159">
    <property type="component" value="Unassembled WGS sequence"/>
</dbReference>
<protein>
    <submittedName>
        <fullName evidence="1">Uncharacterized protein</fullName>
    </submittedName>
</protein>
<comment type="caution">
    <text evidence="1">The sequence shown here is derived from an EMBL/GenBank/DDBJ whole genome shotgun (WGS) entry which is preliminary data.</text>
</comment>
<gene>
    <name evidence="1" type="ORF">TNCV_1121281</name>
</gene>
<name>A0A8X6SVQ2_TRICX</name>
<accession>A0A8X6SVQ2</accession>
<reference evidence="1" key="1">
    <citation type="submission" date="2020-08" db="EMBL/GenBank/DDBJ databases">
        <title>Multicomponent nature underlies the extraordinary mechanical properties of spider dragline silk.</title>
        <authorList>
            <person name="Kono N."/>
            <person name="Nakamura H."/>
            <person name="Mori M."/>
            <person name="Yoshida Y."/>
            <person name="Ohtoshi R."/>
            <person name="Malay A.D."/>
            <person name="Moran D.A.P."/>
            <person name="Tomita M."/>
            <person name="Numata K."/>
            <person name="Arakawa K."/>
        </authorList>
    </citation>
    <scope>NUCLEOTIDE SEQUENCE</scope>
</reference>
<keyword evidence="2" id="KW-1185">Reference proteome</keyword>
<organism evidence="1 2">
    <name type="scientific">Trichonephila clavipes</name>
    <name type="common">Golden silk orbweaver</name>
    <name type="synonym">Nephila clavipes</name>
    <dbReference type="NCBI Taxonomy" id="2585209"/>
    <lineage>
        <taxon>Eukaryota</taxon>
        <taxon>Metazoa</taxon>
        <taxon>Ecdysozoa</taxon>
        <taxon>Arthropoda</taxon>
        <taxon>Chelicerata</taxon>
        <taxon>Arachnida</taxon>
        <taxon>Araneae</taxon>
        <taxon>Araneomorphae</taxon>
        <taxon>Entelegynae</taxon>
        <taxon>Araneoidea</taxon>
        <taxon>Nephilidae</taxon>
        <taxon>Trichonephila</taxon>
    </lineage>
</organism>